<evidence type="ECO:0000256" key="2">
    <source>
        <dbReference type="RuleBase" id="RU364000"/>
    </source>
</evidence>
<dbReference type="RefSeq" id="WP_230437701.1">
    <property type="nucleotide sequence ID" value="NZ_CP087715.1"/>
</dbReference>
<evidence type="ECO:0000313" key="4">
    <source>
        <dbReference type="EMBL" id="MFD1215562.1"/>
    </source>
</evidence>
<accession>A0ABW3U3Z4</accession>
<evidence type="ECO:0000313" key="5">
    <source>
        <dbReference type="Proteomes" id="UP001597264"/>
    </source>
</evidence>
<keyword evidence="2" id="KW-0560">Oxidoreductase</keyword>
<comment type="caution">
    <text evidence="4">The sequence shown here is derived from an EMBL/GenBank/DDBJ whole genome shotgun (WGS) entry which is preliminary data.</text>
</comment>
<keyword evidence="1" id="KW-0521">NADP</keyword>
<gene>
    <name evidence="4" type="ORF">ACFQ2X_03035</name>
</gene>
<dbReference type="InterPro" id="IPR051603">
    <property type="entry name" value="Zinc-ADH_QOR/CCCR"/>
</dbReference>
<evidence type="ECO:0000256" key="1">
    <source>
        <dbReference type="ARBA" id="ARBA00022857"/>
    </source>
</evidence>
<proteinExistence type="inferred from homology"/>
<dbReference type="InterPro" id="IPR013154">
    <property type="entry name" value="ADH-like_N"/>
</dbReference>
<evidence type="ECO:0000259" key="3">
    <source>
        <dbReference type="SMART" id="SM00829"/>
    </source>
</evidence>
<dbReference type="PANTHER" id="PTHR44154">
    <property type="entry name" value="QUINONE OXIDOREDUCTASE"/>
    <property type="match status" value="1"/>
</dbReference>
<dbReference type="InterPro" id="IPR011032">
    <property type="entry name" value="GroES-like_sf"/>
</dbReference>
<dbReference type="Gene3D" id="3.40.50.720">
    <property type="entry name" value="NAD(P)-binding Rossmann-like Domain"/>
    <property type="match status" value="1"/>
</dbReference>
<protein>
    <recommendedName>
        <fullName evidence="2">Zinc-type alcohol dehydrogenase-like protein</fullName>
    </recommendedName>
</protein>
<feature type="domain" description="Enoyl reductase (ER)" evidence="3">
    <location>
        <begin position="17"/>
        <end position="337"/>
    </location>
</feature>
<keyword evidence="2" id="KW-0479">Metal-binding</keyword>
<dbReference type="Gene3D" id="3.90.180.10">
    <property type="entry name" value="Medium-chain alcohol dehydrogenases, catalytic domain"/>
    <property type="match status" value="1"/>
</dbReference>
<dbReference type="Pfam" id="PF08240">
    <property type="entry name" value="ADH_N"/>
    <property type="match status" value="1"/>
</dbReference>
<dbReference type="Pfam" id="PF13602">
    <property type="entry name" value="ADH_zinc_N_2"/>
    <property type="match status" value="1"/>
</dbReference>
<comment type="similarity">
    <text evidence="2">Belongs to the zinc-containing alcohol dehydrogenase family. Quinone oxidoreductase subfamily.</text>
</comment>
<dbReference type="PANTHER" id="PTHR44154:SF1">
    <property type="entry name" value="QUINONE OXIDOREDUCTASE"/>
    <property type="match status" value="1"/>
</dbReference>
<dbReference type="Proteomes" id="UP001597264">
    <property type="component" value="Unassembled WGS sequence"/>
</dbReference>
<keyword evidence="5" id="KW-1185">Reference proteome</keyword>
<dbReference type="InterPro" id="IPR014182">
    <property type="entry name" value="ADH_Zn_typ-1"/>
</dbReference>
<dbReference type="CDD" id="cd08252">
    <property type="entry name" value="AL_MDR"/>
    <property type="match status" value="1"/>
</dbReference>
<dbReference type="NCBIfam" id="TIGR02817">
    <property type="entry name" value="adh_fam_1"/>
    <property type="match status" value="1"/>
</dbReference>
<name>A0ABW3U3Z4_9GAMM</name>
<dbReference type="SMART" id="SM00829">
    <property type="entry name" value="PKS_ER"/>
    <property type="match status" value="1"/>
</dbReference>
<reference evidence="5" key="1">
    <citation type="journal article" date="2019" name="Int. J. Syst. Evol. Microbiol.">
        <title>The Global Catalogue of Microorganisms (GCM) 10K type strain sequencing project: providing services to taxonomists for standard genome sequencing and annotation.</title>
        <authorList>
            <consortium name="The Broad Institute Genomics Platform"/>
            <consortium name="The Broad Institute Genome Sequencing Center for Infectious Disease"/>
            <person name="Wu L."/>
            <person name="Ma J."/>
        </authorList>
    </citation>
    <scope>NUCLEOTIDE SEQUENCE [LARGE SCALE GENOMIC DNA]</scope>
    <source>
        <strain evidence="5">CCUG 54356</strain>
    </source>
</reference>
<organism evidence="4 5">
    <name type="scientific">Microbulbifer celer</name>
    <dbReference type="NCBI Taxonomy" id="435905"/>
    <lineage>
        <taxon>Bacteria</taxon>
        <taxon>Pseudomonadati</taxon>
        <taxon>Pseudomonadota</taxon>
        <taxon>Gammaproteobacteria</taxon>
        <taxon>Cellvibrionales</taxon>
        <taxon>Microbulbiferaceae</taxon>
        <taxon>Microbulbifer</taxon>
    </lineage>
</organism>
<sequence length="341" mass="37136">MKAVGLYQYLPIDNEESLVDVQIDRPEPGPRDLLVAVKAIAVNPVDTKLRAPKSEPIVETTPRILGWDAAGEVVAVGDAVSQFQVGERVYYAGDVRRPGCYSEFQLVDERLVGKMPRTQDFTAAAAMPLTSLTAWEALFDRLGISRSGDDAGKSILIIGGAGGVGSVAIQLATTLAGLKVTATASRTKSSMWIKQLGATHVVNHRNPVDQGLHDIGIDAVDYVLCLADTDQHFMAMVNAIKPQGKICCVVDNREPLPLNLLKPKSATFVWEFMFTRSKFETEDMDRQGWILDRIAELIDNDQLITTVGDSIEPINAANLRLAHRQLETGSTVGKIVLAGWE</sequence>
<dbReference type="InterPro" id="IPR036291">
    <property type="entry name" value="NAD(P)-bd_dom_sf"/>
</dbReference>
<dbReference type="SUPFAM" id="SSF51735">
    <property type="entry name" value="NAD(P)-binding Rossmann-fold domains"/>
    <property type="match status" value="1"/>
</dbReference>
<dbReference type="SUPFAM" id="SSF50129">
    <property type="entry name" value="GroES-like"/>
    <property type="match status" value="1"/>
</dbReference>
<dbReference type="InterPro" id="IPR020843">
    <property type="entry name" value="ER"/>
</dbReference>
<dbReference type="EMBL" id="JBHTLR010000004">
    <property type="protein sequence ID" value="MFD1215562.1"/>
    <property type="molecule type" value="Genomic_DNA"/>
</dbReference>
<keyword evidence="2" id="KW-0862">Zinc</keyword>